<dbReference type="AlphaFoldDB" id="A0A1H3TSV2"/>
<dbReference type="Proteomes" id="UP000183417">
    <property type="component" value="Unassembled WGS sequence"/>
</dbReference>
<proteinExistence type="predicted"/>
<accession>A0A1H3TSV2</accession>
<evidence type="ECO:0000313" key="2">
    <source>
        <dbReference type="Proteomes" id="UP000183417"/>
    </source>
</evidence>
<organism evidence="1 2">
    <name type="scientific">Delftia lacustris</name>
    <dbReference type="NCBI Taxonomy" id="558537"/>
    <lineage>
        <taxon>Bacteria</taxon>
        <taxon>Pseudomonadati</taxon>
        <taxon>Pseudomonadota</taxon>
        <taxon>Betaproteobacteria</taxon>
        <taxon>Burkholderiales</taxon>
        <taxon>Comamonadaceae</taxon>
        <taxon>Delftia</taxon>
    </lineage>
</organism>
<sequence>MARNTTAVDATNQYLGKESTVQIGEIGQGDVEVVDKPLPEGALELEAFMNEPVTVMVYESTDENDMDMVLVGVNGVSQYFRRGTPQTVKRKFVERLARAKRTDFDQKIDARMGEAMNNLRQRHGLRYPFTVVEDRNPRGGAWLKGVLAETQ</sequence>
<reference evidence="1 2" key="1">
    <citation type="submission" date="2016-10" db="EMBL/GenBank/DDBJ databases">
        <authorList>
            <person name="de Groot N.N."/>
        </authorList>
    </citation>
    <scope>NUCLEOTIDE SEQUENCE [LARGE SCALE GENOMIC DNA]</scope>
    <source>
        <strain evidence="1 2">LMG 24775</strain>
    </source>
</reference>
<gene>
    <name evidence="1" type="ORF">SAMN05421547_13237</name>
</gene>
<name>A0A1H3TSV2_9BURK</name>
<dbReference type="EMBL" id="FNPE01000032">
    <property type="protein sequence ID" value="SDZ53262.1"/>
    <property type="molecule type" value="Genomic_DNA"/>
</dbReference>
<dbReference type="GeneID" id="94691389"/>
<evidence type="ECO:0000313" key="1">
    <source>
        <dbReference type="EMBL" id="SDZ53262.1"/>
    </source>
</evidence>
<protein>
    <submittedName>
        <fullName evidence="1">Uncharacterized protein</fullName>
    </submittedName>
</protein>
<dbReference type="RefSeq" id="WP_046988505.1">
    <property type="nucleotide sequence ID" value="NZ_CP141274.1"/>
</dbReference>